<feature type="transmembrane region" description="Helical" evidence="1">
    <location>
        <begin position="80"/>
        <end position="102"/>
    </location>
</feature>
<keyword evidence="1" id="KW-0472">Membrane</keyword>
<feature type="transmembrane region" description="Helical" evidence="1">
    <location>
        <begin position="108"/>
        <end position="131"/>
    </location>
</feature>
<comment type="caution">
    <text evidence="2">The sequence shown here is derived from an EMBL/GenBank/DDBJ whole genome shotgun (WGS) entry which is preliminary data.</text>
</comment>
<name>A0A7X0W557_LISWE</name>
<sequence length="135" mass="15704">MKRYSIHRIISTILLMVYVVSVLSIMKGKKPFETNNFLEFILIGVIVVSITVFGSKDTIKKQFKEDKVEKDERYLKNRNIFSYYFIIFLGLSIPLVLVFASFSGMEQLSLSIIATIFFIIAIIYMVAIEVIKRRF</sequence>
<reference evidence="2 3" key="1">
    <citation type="submission" date="2020-03" db="EMBL/GenBank/DDBJ databases">
        <title>Soil Listeria distribution.</title>
        <authorList>
            <person name="Liao J."/>
            <person name="Wiedmann M."/>
        </authorList>
    </citation>
    <scope>NUCLEOTIDE SEQUENCE [LARGE SCALE GENOMIC DNA]</scope>
    <source>
        <strain evidence="2 3">FSL L7-1829</strain>
    </source>
</reference>
<accession>A0A7X0W557</accession>
<keyword evidence="1" id="KW-0812">Transmembrane</keyword>
<keyword evidence="1" id="KW-1133">Transmembrane helix</keyword>
<evidence type="ECO:0000313" key="3">
    <source>
        <dbReference type="Proteomes" id="UP000522007"/>
    </source>
</evidence>
<feature type="transmembrane region" description="Helical" evidence="1">
    <location>
        <begin position="38"/>
        <end position="59"/>
    </location>
</feature>
<dbReference type="EMBL" id="JAAROP010000010">
    <property type="protein sequence ID" value="MBC1323250.1"/>
    <property type="molecule type" value="Genomic_DNA"/>
</dbReference>
<dbReference type="RefSeq" id="WP_185328502.1">
    <property type="nucleotide sequence ID" value="NZ_JACVET010000016.1"/>
</dbReference>
<dbReference type="Proteomes" id="UP000522007">
    <property type="component" value="Unassembled WGS sequence"/>
</dbReference>
<proteinExistence type="predicted"/>
<evidence type="ECO:0000256" key="1">
    <source>
        <dbReference type="SAM" id="Phobius"/>
    </source>
</evidence>
<evidence type="ECO:0008006" key="4">
    <source>
        <dbReference type="Google" id="ProtNLM"/>
    </source>
</evidence>
<organism evidence="2 3">
    <name type="scientific">Listeria welshimeri</name>
    <dbReference type="NCBI Taxonomy" id="1643"/>
    <lineage>
        <taxon>Bacteria</taxon>
        <taxon>Bacillati</taxon>
        <taxon>Bacillota</taxon>
        <taxon>Bacilli</taxon>
        <taxon>Bacillales</taxon>
        <taxon>Listeriaceae</taxon>
        <taxon>Listeria</taxon>
    </lineage>
</organism>
<feature type="transmembrane region" description="Helical" evidence="1">
    <location>
        <begin position="9"/>
        <end position="26"/>
    </location>
</feature>
<evidence type="ECO:0000313" key="2">
    <source>
        <dbReference type="EMBL" id="MBC1323250.1"/>
    </source>
</evidence>
<dbReference type="AlphaFoldDB" id="A0A7X0W557"/>
<gene>
    <name evidence="2" type="ORF">HB853_09850</name>
</gene>
<protein>
    <recommendedName>
        <fullName evidence="4">2'-O-methyl transferase</fullName>
    </recommendedName>
</protein>